<dbReference type="SUPFAM" id="SSF52499">
    <property type="entry name" value="Isochorismatase-like hydrolases"/>
    <property type="match status" value="1"/>
</dbReference>
<protein>
    <submittedName>
        <fullName evidence="4">Nicotinamidase-related amidase</fullName>
    </submittedName>
</protein>
<evidence type="ECO:0000256" key="2">
    <source>
        <dbReference type="ARBA" id="ARBA00022801"/>
    </source>
</evidence>
<keyword evidence="2" id="KW-0378">Hydrolase</keyword>
<reference evidence="4 5" key="1">
    <citation type="submission" date="2016-11" db="EMBL/GenBank/DDBJ databases">
        <authorList>
            <person name="Jaros S."/>
            <person name="Januszkiewicz K."/>
            <person name="Wedrychowicz H."/>
        </authorList>
    </citation>
    <scope>NUCLEOTIDE SEQUENCE [LARGE SCALE GENOMIC DNA]</scope>
    <source>
        <strain evidence="4 5">DSM 21864</strain>
    </source>
</reference>
<evidence type="ECO:0000256" key="1">
    <source>
        <dbReference type="ARBA" id="ARBA00006336"/>
    </source>
</evidence>
<organism evidence="4 5">
    <name type="scientific">Clostridium amylolyticum</name>
    <dbReference type="NCBI Taxonomy" id="1121298"/>
    <lineage>
        <taxon>Bacteria</taxon>
        <taxon>Bacillati</taxon>
        <taxon>Bacillota</taxon>
        <taxon>Clostridia</taxon>
        <taxon>Eubacteriales</taxon>
        <taxon>Clostridiaceae</taxon>
        <taxon>Clostridium</taxon>
    </lineage>
</organism>
<accession>A0A1M6FIS7</accession>
<comment type="similarity">
    <text evidence="1">Belongs to the isochorismatase family.</text>
</comment>
<name>A0A1M6FIS7_9CLOT</name>
<dbReference type="PANTHER" id="PTHR43540:SF14">
    <property type="entry name" value="ISOCHORISMATASE"/>
    <property type="match status" value="1"/>
</dbReference>
<dbReference type="OrthoDB" id="257098at2"/>
<dbReference type="InterPro" id="IPR050272">
    <property type="entry name" value="Isochorismatase-like_hydrls"/>
</dbReference>
<dbReference type="InterPro" id="IPR000868">
    <property type="entry name" value="Isochorismatase-like_dom"/>
</dbReference>
<gene>
    <name evidence="4" type="ORF">SAMN05444401_1958</name>
</gene>
<dbReference type="Proteomes" id="UP000184080">
    <property type="component" value="Unassembled WGS sequence"/>
</dbReference>
<keyword evidence="5" id="KW-1185">Reference proteome</keyword>
<dbReference type="RefSeq" id="WP_073005944.1">
    <property type="nucleotide sequence ID" value="NZ_FQZO01000002.1"/>
</dbReference>
<proteinExistence type="inferred from homology"/>
<dbReference type="PANTHER" id="PTHR43540">
    <property type="entry name" value="PEROXYUREIDOACRYLATE/UREIDOACRYLATE AMIDOHYDROLASE-RELATED"/>
    <property type="match status" value="1"/>
</dbReference>
<evidence type="ECO:0000313" key="4">
    <source>
        <dbReference type="EMBL" id="SHI97566.1"/>
    </source>
</evidence>
<dbReference type="Gene3D" id="3.40.50.850">
    <property type="entry name" value="Isochorismatase-like"/>
    <property type="match status" value="1"/>
</dbReference>
<dbReference type="EMBL" id="FQZO01000002">
    <property type="protein sequence ID" value="SHI97566.1"/>
    <property type="molecule type" value="Genomic_DNA"/>
</dbReference>
<dbReference type="Pfam" id="PF00857">
    <property type="entry name" value="Isochorismatase"/>
    <property type="match status" value="1"/>
</dbReference>
<dbReference type="STRING" id="1121298.SAMN05444401_1958"/>
<dbReference type="AlphaFoldDB" id="A0A1M6FIS7"/>
<sequence length="161" mass="18228">MNVALLIIDVQEAFIGDRKGEKEYYNTFEYINETAALFRKANKPVIVIRDIEGGNDDTFQNVEELVTQDSDIEVLKVFSNSFWKTDLEEILKEKNVDFVVLCGNAAEYCVIATYNGAIERGFGAAMLQHGIFACHPSGLMDIYNNRSLISFEVISHMLRNC</sequence>
<feature type="domain" description="Isochorismatase-like" evidence="3">
    <location>
        <begin position="4"/>
        <end position="137"/>
    </location>
</feature>
<dbReference type="InterPro" id="IPR036380">
    <property type="entry name" value="Isochorismatase-like_sf"/>
</dbReference>
<evidence type="ECO:0000313" key="5">
    <source>
        <dbReference type="Proteomes" id="UP000184080"/>
    </source>
</evidence>
<dbReference type="GO" id="GO:0016787">
    <property type="term" value="F:hydrolase activity"/>
    <property type="evidence" value="ECO:0007669"/>
    <property type="project" value="UniProtKB-KW"/>
</dbReference>
<evidence type="ECO:0000259" key="3">
    <source>
        <dbReference type="Pfam" id="PF00857"/>
    </source>
</evidence>